<proteinExistence type="inferred from homology"/>
<keyword evidence="8" id="KW-1185">Reference proteome</keyword>
<dbReference type="SMART" id="SM00382">
    <property type="entry name" value="AAA"/>
    <property type="match status" value="1"/>
</dbReference>
<keyword evidence="2" id="KW-0813">Transport</keyword>
<evidence type="ECO:0000256" key="4">
    <source>
        <dbReference type="ARBA" id="ARBA00022840"/>
    </source>
</evidence>
<evidence type="ECO:0000256" key="3">
    <source>
        <dbReference type="ARBA" id="ARBA00022741"/>
    </source>
</evidence>
<keyword evidence="5" id="KW-1133">Transmembrane helix</keyword>
<dbReference type="Proteomes" id="UP001597145">
    <property type="component" value="Unassembled WGS sequence"/>
</dbReference>
<dbReference type="Gene3D" id="3.40.50.300">
    <property type="entry name" value="P-loop containing nucleotide triphosphate hydrolases"/>
    <property type="match status" value="1"/>
</dbReference>
<feature type="transmembrane region" description="Helical" evidence="5">
    <location>
        <begin position="92"/>
        <end position="113"/>
    </location>
</feature>
<organism evidence="7 8">
    <name type="scientific">Pseudonocardia aurantiaca</name>
    <dbReference type="NCBI Taxonomy" id="75290"/>
    <lineage>
        <taxon>Bacteria</taxon>
        <taxon>Bacillati</taxon>
        <taxon>Actinomycetota</taxon>
        <taxon>Actinomycetes</taxon>
        <taxon>Pseudonocardiales</taxon>
        <taxon>Pseudonocardiaceae</taxon>
        <taxon>Pseudonocardia</taxon>
    </lineage>
</organism>
<evidence type="ECO:0000313" key="7">
    <source>
        <dbReference type="EMBL" id="MFD1535274.1"/>
    </source>
</evidence>
<keyword evidence="4 7" id="KW-0067">ATP-binding</keyword>
<dbReference type="CDD" id="cd03225">
    <property type="entry name" value="ABC_cobalt_CbiO_domain1"/>
    <property type="match status" value="1"/>
</dbReference>
<feature type="transmembrane region" description="Helical" evidence="5">
    <location>
        <begin position="198"/>
        <end position="217"/>
    </location>
</feature>
<keyword evidence="5" id="KW-0472">Membrane</keyword>
<dbReference type="InterPro" id="IPR015856">
    <property type="entry name" value="ABC_transpr_CbiO/EcfA_su"/>
</dbReference>
<accession>A0ABW4FYP4</accession>
<feature type="transmembrane region" description="Helical" evidence="5">
    <location>
        <begin position="18"/>
        <end position="35"/>
    </location>
</feature>
<dbReference type="InterPro" id="IPR017871">
    <property type="entry name" value="ABC_transporter-like_CS"/>
</dbReference>
<dbReference type="PANTHER" id="PTHR43553:SF24">
    <property type="entry name" value="ENERGY-COUPLING FACTOR TRANSPORTER ATP-BINDING PROTEIN ECFA1"/>
    <property type="match status" value="1"/>
</dbReference>
<evidence type="ECO:0000313" key="8">
    <source>
        <dbReference type="Proteomes" id="UP001597145"/>
    </source>
</evidence>
<dbReference type="SUPFAM" id="SSF52540">
    <property type="entry name" value="P-loop containing nucleoside triphosphate hydrolases"/>
    <property type="match status" value="1"/>
</dbReference>
<evidence type="ECO:0000259" key="6">
    <source>
        <dbReference type="PROSITE" id="PS50893"/>
    </source>
</evidence>
<comment type="similarity">
    <text evidence="1">Belongs to the ABC transporter superfamily.</text>
</comment>
<dbReference type="InterPro" id="IPR003593">
    <property type="entry name" value="AAA+_ATPase"/>
</dbReference>
<feature type="domain" description="ABC transporter" evidence="6">
    <location>
        <begin position="274"/>
        <end position="514"/>
    </location>
</feature>
<dbReference type="GO" id="GO:0005524">
    <property type="term" value="F:ATP binding"/>
    <property type="evidence" value="ECO:0007669"/>
    <property type="project" value="UniProtKB-KW"/>
</dbReference>
<name>A0ABW4FYP4_9PSEU</name>
<reference evidence="8" key="1">
    <citation type="journal article" date="2019" name="Int. J. Syst. Evol. Microbiol.">
        <title>The Global Catalogue of Microorganisms (GCM) 10K type strain sequencing project: providing services to taxonomists for standard genome sequencing and annotation.</title>
        <authorList>
            <consortium name="The Broad Institute Genomics Platform"/>
            <consortium name="The Broad Institute Genome Sequencing Center for Infectious Disease"/>
            <person name="Wu L."/>
            <person name="Ma J."/>
        </authorList>
    </citation>
    <scope>NUCLEOTIDE SEQUENCE [LARGE SCALE GENOMIC DNA]</scope>
    <source>
        <strain evidence="8">JCM 12165</strain>
    </source>
</reference>
<dbReference type="PROSITE" id="PS50893">
    <property type="entry name" value="ABC_TRANSPORTER_2"/>
    <property type="match status" value="1"/>
</dbReference>
<protein>
    <submittedName>
        <fullName evidence="7">ATP-binding cassette domain-containing protein</fullName>
    </submittedName>
</protein>
<feature type="transmembrane region" description="Helical" evidence="5">
    <location>
        <begin position="55"/>
        <end position="72"/>
    </location>
</feature>
<dbReference type="InterPro" id="IPR050095">
    <property type="entry name" value="ECF_ABC_transporter_ATP-bd"/>
</dbReference>
<dbReference type="InterPro" id="IPR003439">
    <property type="entry name" value="ABC_transporter-like_ATP-bd"/>
</dbReference>
<dbReference type="EMBL" id="JBHUCP010000052">
    <property type="protein sequence ID" value="MFD1535274.1"/>
    <property type="molecule type" value="Genomic_DNA"/>
</dbReference>
<keyword evidence="5" id="KW-0812">Transmembrane</keyword>
<dbReference type="PROSITE" id="PS00211">
    <property type="entry name" value="ABC_TRANSPORTER_1"/>
    <property type="match status" value="1"/>
</dbReference>
<evidence type="ECO:0000256" key="2">
    <source>
        <dbReference type="ARBA" id="ARBA00022448"/>
    </source>
</evidence>
<dbReference type="RefSeq" id="WP_343981475.1">
    <property type="nucleotide sequence ID" value="NZ_BAAAJG010000014.1"/>
</dbReference>
<dbReference type="PANTHER" id="PTHR43553">
    <property type="entry name" value="HEAVY METAL TRANSPORTER"/>
    <property type="match status" value="1"/>
</dbReference>
<sequence length="556" mass="58845">MSSDLLGQLFTDGPVHTFFVNLALALMVLAVGIWVLELSGRTVSWRGIVPNHVTWGSRSIALVAVCAALYIAGRPLQLQLIPGIGGLNPSFALAPVLVALFGLPAAVGVTFSMPIGDAISGALTLGSLAGCLGHTFVTWTVYKFCTDASLRTPRSWAGLYAGIVIGPLLHLIVVPGWLDFTHVLPPAVAWGGVTLSIGVNQIVIPAIVAPVLLYALYPRVAQAGLYWRDTTGPVRTGRLAELRRSAPARPEPTPPAVTVRARTPVAATDRPVVFEVEDLWLAYPTAEHPSLRGVDMNVRAGEFIGITGPSGAGKSTLLACMQGLVPRAVTAETTGSVRVFGHDVIAAPLGAEGHRIGLVLQDAEAQIVGMTVAEDLAFGPENYGIDPAEIRSRRTEVLEMVGLAGMADRDTFALSGGQKQRLAIASVLMLRPDVLLLDEPTSELDPMGKAEVFEVVTRLRREAGTTIVMVEHELDRLAALADRLVVMSEGRIVAAGTPGELLADVELFLRTGGERPPAAAELQWRLRSAGWSFAGEPCLTVPSVVGRIRDLAGDVA</sequence>
<evidence type="ECO:0000256" key="5">
    <source>
        <dbReference type="SAM" id="Phobius"/>
    </source>
</evidence>
<dbReference type="Pfam" id="PF00005">
    <property type="entry name" value="ABC_tran"/>
    <property type="match status" value="1"/>
</dbReference>
<gene>
    <name evidence="7" type="ORF">ACFSCY_38305</name>
</gene>
<comment type="caution">
    <text evidence="7">The sequence shown here is derived from an EMBL/GenBank/DDBJ whole genome shotgun (WGS) entry which is preliminary data.</text>
</comment>
<feature type="transmembrane region" description="Helical" evidence="5">
    <location>
        <begin position="119"/>
        <end position="145"/>
    </location>
</feature>
<evidence type="ECO:0000256" key="1">
    <source>
        <dbReference type="ARBA" id="ARBA00005417"/>
    </source>
</evidence>
<dbReference type="InterPro" id="IPR027417">
    <property type="entry name" value="P-loop_NTPase"/>
</dbReference>
<feature type="transmembrane region" description="Helical" evidence="5">
    <location>
        <begin position="157"/>
        <end position="178"/>
    </location>
</feature>
<keyword evidence="3" id="KW-0547">Nucleotide-binding</keyword>